<organism evidence="7 8">
    <name type="scientific">Kluyveromyces marxianus</name>
    <name type="common">Yeast</name>
    <name type="synonym">Candida kefyr</name>
    <dbReference type="NCBI Taxonomy" id="4911"/>
    <lineage>
        <taxon>Eukaryota</taxon>
        <taxon>Fungi</taxon>
        <taxon>Dikarya</taxon>
        <taxon>Ascomycota</taxon>
        <taxon>Saccharomycotina</taxon>
        <taxon>Saccharomycetes</taxon>
        <taxon>Saccharomycetales</taxon>
        <taxon>Saccharomycetaceae</taxon>
        <taxon>Kluyveromyces</taxon>
    </lineage>
</organism>
<evidence type="ECO:0000256" key="2">
    <source>
        <dbReference type="ARBA" id="ARBA00007688"/>
    </source>
</evidence>
<gene>
    <name evidence="7" type="primary">TAF6</name>
    <name evidence="7" type="ORF">FIM1_1088</name>
</gene>
<name>A0ABX6ERR7_KLUMA</name>
<feature type="domain" description="TATA box binding protein associated factor (TAF) histone-like fold" evidence="6">
    <location>
        <begin position="17"/>
        <end position="81"/>
    </location>
</feature>
<evidence type="ECO:0000313" key="7">
    <source>
        <dbReference type="EMBL" id="QGN14427.1"/>
    </source>
</evidence>
<dbReference type="Pfam" id="PF07571">
    <property type="entry name" value="TAF6_C"/>
    <property type="match status" value="1"/>
</dbReference>
<dbReference type="InterPro" id="IPR011442">
    <property type="entry name" value="TAF6_C"/>
</dbReference>
<evidence type="ECO:0000256" key="3">
    <source>
        <dbReference type="ARBA" id="ARBA00023015"/>
    </source>
</evidence>
<comment type="subcellular location">
    <subcellularLocation>
        <location evidence="1">Nucleus</location>
    </subcellularLocation>
</comment>
<dbReference type="SUPFAM" id="SSF48371">
    <property type="entry name" value="ARM repeat"/>
    <property type="match status" value="1"/>
</dbReference>
<dbReference type="CDD" id="cd08050">
    <property type="entry name" value="TAF6C"/>
    <property type="match status" value="1"/>
</dbReference>
<accession>A0ABX6ERR7</accession>
<evidence type="ECO:0000256" key="1">
    <source>
        <dbReference type="ARBA" id="ARBA00004123"/>
    </source>
</evidence>
<comment type="similarity">
    <text evidence="2">Belongs to the TAF6 family.</text>
</comment>
<dbReference type="SMART" id="SM00803">
    <property type="entry name" value="TAF"/>
    <property type="match status" value="1"/>
</dbReference>
<proteinExistence type="inferred from homology"/>
<dbReference type="PANTHER" id="PTHR10221:SF9">
    <property type="entry name" value="TRANSCRIPTION INITIATION FACTOR TFIID SUBUNIT 6"/>
    <property type="match status" value="1"/>
</dbReference>
<keyword evidence="4" id="KW-0804">Transcription</keyword>
<dbReference type="Gene3D" id="1.10.20.10">
    <property type="entry name" value="Histone, subunit A"/>
    <property type="match status" value="1"/>
</dbReference>
<dbReference type="EMBL" id="CP015055">
    <property type="protein sequence ID" value="QGN14427.1"/>
    <property type="molecule type" value="Genomic_DNA"/>
</dbReference>
<keyword evidence="3" id="KW-0805">Transcription regulation</keyword>
<dbReference type="SUPFAM" id="SSF47113">
    <property type="entry name" value="Histone-fold"/>
    <property type="match status" value="1"/>
</dbReference>
<dbReference type="Proteomes" id="UP000422736">
    <property type="component" value="Chromosome 2"/>
</dbReference>
<evidence type="ECO:0000259" key="6">
    <source>
        <dbReference type="SMART" id="SM00803"/>
    </source>
</evidence>
<protein>
    <submittedName>
        <fullName evidence="7">Transcription initiation factor TFIID subunit 6</fullName>
    </submittedName>
</protein>
<evidence type="ECO:0000256" key="5">
    <source>
        <dbReference type="ARBA" id="ARBA00023242"/>
    </source>
</evidence>
<keyword evidence="8" id="KW-1185">Reference proteome</keyword>
<keyword evidence="5" id="KW-0539">Nucleus</keyword>
<dbReference type="InterPro" id="IPR037796">
    <property type="entry name" value="TAF6"/>
</dbReference>
<dbReference type="InterPro" id="IPR046344">
    <property type="entry name" value="TAF6_C_sf"/>
</dbReference>
<dbReference type="InterPro" id="IPR004823">
    <property type="entry name" value="TAF_TATA-bd_Histone-like_dom"/>
</dbReference>
<evidence type="ECO:0000256" key="4">
    <source>
        <dbReference type="ARBA" id="ARBA00023163"/>
    </source>
</evidence>
<dbReference type="PANTHER" id="PTHR10221">
    <property type="entry name" value="TRANSCRIPTION INITIATION FACTOR TFIID SUBUNIT 6"/>
    <property type="match status" value="1"/>
</dbReference>
<sequence length="520" mass="58944">MSQQQQQQQQQQQSYTIWSPHDTVKDVADSLGIANINEDVLRSLAMDVEYRILEIVEQAVKFKRHSKRSTLTTSDVAKALRVLNVEPLYGFEEGSSRDEAIKFNKLDNVNGQTLYYLDDEEVDFEKLINTPLPEVPRLPTFTAHWLAVEGIQPAIPQNPNINELRLSQVPLQRGAIVSPLNENSVQTSLQTTDDEERQNTANRTVATQVKPGAANEAKPLVKHVLSKELQIYFEKIVSALTNKDDDTNAQRMKAAALTSLKSDTGLHQLVPYFIQFIAEQITHHLEDLELLTTMLEMIYSLLSNQSVFLDPYIHSLMPSILTLLLAKRLGGNGSKSATEDKKLDEQNKKDFLEKTNAVRDFASSLLLHVLKKFPKVHKSLKPRVTRTLLKTFLDINRSFGTYYGCIRGVSVLGNETIRFFLGNLQNWSKLVFEEYDSSPSESVKKGKNLTELEIKLLANLIVTTLENLKSDLPSSYDSKDEITEEEKTRLKERCGITVSNIILEKEDARKLYDAIFFGEL</sequence>
<dbReference type="Pfam" id="PF02969">
    <property type="entry name" value="TAF"/>
    <property type="match status" value="1"/>
</dbReference>
<dbReference type="CDD" id="cd22931">
    <property type="entry name" value="HFD_TAF6"/>
    <property type="match status" value="1"/>
</dbReference>
<dbReference type="InterPro" id="IPR009072">
    <property type="entry name" value="Histone-fold"/>
</dbReference>
<evidence type="ECO:0000313" key="8">
    <source>
        <dbReference type="Proteomes" id="UP000422736"/>
    </source>
</evidence>
<dbReference type="Gene3D" id="1.25.40.770">
    <property type="entry name" value="TAF6, C-terminal HEAT repeat domain"/>
    <property type="match status" value="1"/>
</dbReference>
<dbReference type="InterPro" id="IPR016024">
    <property type="entry name" value="ARM-type_fold"/>
</dbReference>
<reference evidence="7 8" key="1">
    <citation type="submission" date="2016-03" db="EMBL/GenBank/DDBJ databases">
        <title>How can Kluyveromyces marxianus grow so fast - potential evolutionary course in Saccharomyces Complex revealed by comparative genomics.</title>
        <authorList>
            <person name="Mo W."/>
            <person name="Lu W."/>
            <person name="Yang X."/>
            <person name="Qi J."/>
            <person name="Lv H."/>
        </authorList>
    </citation>
    <scope>NUCLEOTIDE SEQUENCE [LARGE SCALE GENOMIC DNA]</scope>
    <source>
        <strain evidence="7 8">FIM1</strain>
    </source>
</reference>